<gene>
    <name evidence="3" type="ORF">H9S92_17580</name>
</gene>
<evidence type="ECO:0000313" key="4">
    <source>
        <dbReference type="Proteomes" id="UP000650081"/>
    </source>
</evidence>
<dbReference type="GO" id="GO:0008237">
    <property type="term" value="F:metallopeptidase activity"/>
    <property type="evidence" value="ECO:0007669"/>
    <property type="project" value="UniProtKB-KW"/>
</dbReference>
<feature type="transmembrane region" description="Helical" evidence="1">
    <location>
        <begin position="191"/>
        <end position="212"/>
    </location>
</feature>
<name>A0A923PM60_9BACT</name>
<keyword evidence="1" id="KW-1133">Transmembrane helix</keyword>
<dbReference type="PANTHER" id="PTHR36435:SF1">
    <property type="entry name" value="CAAX AMINO TERMINAL PROTEASE FAMILY PROTEIN"/>
    <property type="match status" value="1"/>
</dbReference>
<proteinExistence type="predicted"/>
<protein>
    <submittedName>
        <fullName evidence="3">CPBP family intramembrane metalloprotease</fullName>
    </submittedName>
</protein>
<dbReference type="AlphaFoldDB" id="A0A923PM60"/>
<feature type="transmembrane region" description="Helical" evidence="1">
    <location>
        <begin position="59"/>
        <end position="82"/>
    </location>
</feature>
<dbReference type="GO" id="GO:0004175">
    <property type="term" value="F:endopeptidase activity"/>
    <property type="evidence" value="ECO:0007669"/>
    <property type="project" value="UniProtKB-ARBA"/>
</dbReference>
<dbReference type="RefSeq" id="WP_187468011.1">
    <property type="nucleotide sequence ID" value="NZ_JACSIT010000143.1"/>
</dbReference>
<keyword evidence="3" id="KW-0378">Hydrolase</keyword>
<comment type="caution">
    <text evidence="3">The sequence shown here is derived from an EMBL/GenBank/DDBJ whole genome shotgun (WGS) entry which is preliminary data.</text>
</comment>
<sequence length="298" mass="32777">MREINKDLTKPGRLLLITLVALLLFALVSTVLASAVMVAAGINPLSVSGENLTVGQRQAFRLALLCSNLFLFVGTALAAFVFAYRGGWRRAAGLDRGPQSSSLAYAIGFFVLSLPVVAYLAYLNLQVDLPEWAVQTEDRTNQLLAGVLTMSSIPEVLMALVTVALTPALGEELLLRGLVQRRIFGQWFRSHHLAIWLAAFLFSFMHFEFAGFLPRLALGVTLGYSYHWTRSLWVPIGLHFAFNGLQVMVAYVTGEFTPDTQMADVPPWWLAIVSLVIVGYLGWRAETLFAPPTATEDA</sequence>
<feature type="domain" description="CAAX prenyl protease 2/Lysostaphin resistance protein A-like" evidence="2">
    <location>
        <begin position="156"/>
        <end position="244"/>
    </location>
</feature>
<feature type="transmembrane region" description="Helical" evidence="1">
    <location>
        <begin position="232"/>
        <end position="253"/>
    </location>
</feature>
<accession>A0A923PM60</accession>
<keyword evidence="1" id="KW-0472">Membrane</keyword>
<keyword evidence="1" id="KW-0812">Transmembrane</keyword>
<keyword evidence="3" id="KW-0482">Metalloprotease</keyword>
<dbReference type="InterPro" id="IPR052710">
    <property type="entry name" value="CAAX_protease"/>
</dbReference>
<dbReference type="Pfam" id="PF02517">
    <property type="entry name" value="Rce1-like"/>
    <property type="match status" value="1"/>
</dbReference>
<feature type="transmembrane region" description="Helical" evidence="1">
    <location>
        <begin position="103"/>
        <end position="123"/>
    </location>
</feature>
<dbReference type="GO" id="GO:0080120">
    <property type="term" value="P:CAAX-box protein maturation"/>
    <property type="evidence" value="ECO:0007669"/>
    <property type="project" value="UniProtKB-ARBA"/>
</dbReference>
<dbReference type="EMBL" id="JACSIT010000143">
    <property type="protein sequence ID" value="MBC6995984.1"/>
    <property type="molecule type" value="Genomic_DNA"/>
</dbReference>
<evidence type="ECO:0000313" key="3">
    <source>
        <dbReference type="EMBL" id="MBC6995984.1"/>
    </source>
</evidence>
<keyword evidence="4" id="KW-1185">Reference proteome</keyword>
<evidence type="ECO:0000256" key="1">
    <source>
        <dbReference type="SAM" id="Phobius"/>
    </source>
</evidence>
<feature type="transmembrane region" description="Helical" evidence="1">
    <location>
        <begin position="265"/>
        <end position="283"/>
    </location>
</feature>
<dbReference type="Proteomes" id="UP000650081">
    <property type="component" value="Unassembled WGS sequence"/>
</dbReference>
<feature type="transmembrane region" description="Helical" evidence="1">
    <location>
        <begin position="143"/>
        <end position="170"/>
    </location>
</feature>
<evidence type="ECO:0000259" key="2">
    <source>
        <dbReference type="Pfam" id="PF02517"/>
    </source>
</evidence>
<dbReference type="PANTHER" id="PTHR36435">
    <property type="entry name" value="SLR1288 PROTEIN"/>
    <property type="match status" value="1"/>
</dbReference>
<organism evidence="3 4">
    <name type="scientific">Neolewinella lacunae</name>
    <dbReference type="NCBI Taxonomy" id="1517758"/>
    <lineage>
        <taxon>Bacteria</taxon>
        <taxon>Pseudomonadati</taxon>
        <taxon>Bacteroidota</taxon>
        <taxon>Saprospiria</taxon>
        <taxon>Saprospirales</taxon>
        <taxon>Lewinellaceae</taxon>
        <taxon>Neolewinella</taxon>
    </lineage>
</organism>
<dbReference type="InterPro" id="IPR003675">
    <property type="entry name" value="Rce1/LyrA-like_dom"/>
</dbReference>
<reference evidence="3" key="1">
    <citation type="submission" date="2020-08" db="EMBL/GenBank/DDBJ databases">
        <title>Lewinella bacteria from marine environments.</title>
        <authorList>
            <person name="Zhong Y."/>
        </authorList>
    </citation>
    <scope>NUCLEOTIDE SEQUENCE</scope>
    <source>
        <strain evidence="3">KCTC 42187</strain>
    </source>
</reference>
<keyword evidence="3" id="KW-0645">Protease</keyword>